<organism evidence="2 3">
    <name type="scientific">Nitrospira moscoviensis</name>
    <dbReference type="NCBI Taxonomy" id="42253"/>
    <lineage>
        <taxon>Bacteria</taxon>
        <taxon>Pseudomonadati</taxon>
        <taxon>Nitrospirota</taxon>
        <taxon>Nitrospiria</taxon>
        <taxon>Nitrospirales</taxon>
        <taxon>Nitrospiraceae</taxon>
        <taxon>Nitrospira</taxon>
    </lineage>
</organism>
<dbReference type="Proteomes" id="UP000069205">
    <property type="component" value="Chromosome"/>
</dbReference>
<evidence type="ECO:0000313" key="3">
    <source>
        <dbReference type="Proteomes" id="UP000069205"/>
    </source>
</evidence>
<dbReference type="OrthoDB" id="9796641at2"/>
<protein>
    <submittedName>
        <fullName evidence="2">Uncharacterized protein</fullName>
    </submittedName>
</protein>
<dbReference type="EMBL" id="CP011801">
    <property type="protein sequence ID" value="ALA57367.1"/>
    <property type="molecule type" value="Genomic_DNA"/>
</dbReference>
<dbReference type="STRING" id="42253.NITMOv2_0933"/>
<dbReference type="InterPro" id="IPR025528">
    <property type="entry name" value="BrnA_antitoxin"/>
</dbReference>
<gene>
    <name evidence="2" type="ORF">NITMOv2_0933</name>
</gene>
<proteinExistence type="predicted"/>
<feature type="compositionally biased region" description="Basic and acidic residues" evidence="1">
    <location>
        <begin position="14"/>
        <end position="23"/>
    </location>
</feature>
<name>A0A0K2G9U7_NITMO</name>
<dbReference type="RefSeq" id="WP_053378714.1">
    <property type="nucleotide sequence ID" value="NZ_CP011801.1"/>
</dbReference>
<dbReference type="Pfam" id="PF14384">
    <property type="entry name" value="BrnA_antitoxin"/>
    <property type="match status" value="1"/>
</dbReference>
<evidence type="ECO:0000313" key="2">
    <source>
        <dbReference type="EMBL" id="ALA57367.1"/>
    </source>
</evidence>
<keyword evidence="3" id="KW-1185">Reference proteome</keyword>
<evidence type="ECO:0000256" key="1">
    <source>
        <dbReference type="SAM" id="MobiDB-lite"/>
    </source>
</evidence>
<dbReference type="AlphaFoldDB" id="A0A0K2G9U7"/>
<reference evidence="2 3" key="1">
    <citation type="journal article" date="2015" name="Proc. Natl. Acad. Sci. U.S.A.">
        <title>Expanded metabolic versatility of ubiquitous nitrite-oxidizing bacteria from the genus Nitrospira.</title>
        <authorList>
            <person name="Koch H."/>
            <person name="Lucker S."/>
            <person name="Albertsen M."/>
            <person name="Kitzinger K."/>
            <person name="Herbold C."/>
            <person name="Spieck E."/>
            <person name="Nielsen P.H."/>
            <person name="Wagner M."/>
            <person name="Daims H."/>
        </authorList>
    </citation>
    <scope>NUCLEOTIDE SEQUENCE [LARGE SCALE GENOMIC DNA]</scope>
    <source>
        <strain evidence="2 3">NSP M-1</strain>
    </source>
</reference>
<feature type="region of interest" description="Disordered" evidence="1">
    <location>
        <begin position="1"/>
        <end position="37"/>
    </location>
</feature>
<accession>A0A0K2G9U7</accession>
<dbReference type="KEGG" id="nmv:NITMOv2_0933"/>
<dbReference type="PATRIC" id="fig|42253.5.peg.915"/>
<sequence length="97" mass="10897">MKKKRSVSSAPGKRAGESVRHIPDSQIDFSDIPEATEPQLRRMRRVGRPSSGMAKQLIAIRLSPRLLSQLRKMAAKQHKPYQTLIHELLEKAASRAA</sequence>